<keyword evidence="4" id="KW-0233">DNA recombination</keyword>
<evidence type="ECO:0000256" key="4">
    <source>
        <dbReference type="ARBA" id="ARBA00023172"/>
    </source>
</evidence>
<dbReference type="EMBL" id="QBKU01000001">
    <property type="protein sequence ID" value="PTX75823.1"/>
    <property type="molecule type" value="Genomic_DNA"/>
</dbReference>
<feature type="domain" description="Tyr recombinase" evidence="5">
    <location>
        <begin position="81"/>
        <end position="253"/>
    </location>
</feature>
<proteinExistence type="inferred from homology"/>
<evidence type="ECO:0000313" key="6">
    <source>
        <dbReference type="EMBL" id="PTX75823.1"/>
    </source>
</evidence>
<name>A0A2T6CJZ6_9RHOB</name>
<sequence length="273" mass="30217">MSPLENHILPKLGHIPVSEITQIEIRNTIAPIWHTKADTARKAVNRLGIVLKHAAALDLDVDLQATEKARALLGKSRHKPTNIPSMDWQNVPEFYASLNDGGVTHLALRLLILTGLRSAPVRFASLEQFEQDVWTIPGELMKGKRGKTPDFRVPLSTEAMATIEAAKKLSRDGYLFPSVRKGVISDATMSAYMRRNGLTARPHGFRATFRNWAEEVAGATEMVAETSLAHVVGGSVQRAYRTTDVLEKRRALMQRWADHLSGQTGSIARLLAQ</sequence>
<dbReference type="AlphaFoldDB" id="A0A2T6CJZ6"/>
<comment type="similarity">
    <text evidence="1">Belongs to the 'phage' integrase family.</text>
</comment>
<dbReference type="Gene3D" id="1.10.150.130">
    <property type="match status" value="1"/>
</dbReference>
<dbReference type="GO" id="GO:0015074">
    <property type="term" value="P:DNA integration"/>
    <property type="evidence" value="ECO:0007669"/>
    <property type="project" value="UniProtKB-KW"/>
</dbReference>
<dbReference type="Pfam" id="PF22022">
    <property type="entry name" value="Phage_int_M"/>
    <property type="match status" value="1"/>
</dbReference>
<dbReference type="PROSITE" id="PS51898">
    <property type="entry name" value="TYR_RECOMBINASE"/>
    <property type="match status" value="1"/>
</dbReference>
<organism evidence="6 7">
    <name type="scientific">Sulfitobacter mediterraneus</name>
    <dbReference type="NCBI Taxonomy" id="83219"/>
    <lineage>
        <taxon>Bacteria</taxon>
        <taxon>Pseudomonadati</taxon>
        <taxon>Pseudomonadota</taxon>
        <taxon>Alphaproteobacteria</taxon>
        <taxon>Rhodobacterales</taxon>
        <taxon>Roseobacteraceae</taxon>
        <taxon>Sulfitobacter</taxon>
    </lineage>
</organism>
<dbReference type="SUPFAM" id="SSF56349">
    <property type="entry name" value="DNA breaking-rejoining enzymes"/>
    <property type="match status" value="1"/>
</dbReference>
<gene>
    <name evidence="6" type="ORF">C8N31_101484</name>
</gene>
<dbReference type="PANTHER" id="PTHR30629:SF2">
    <property type="entry name" value="PROPHAGE INTEGRASE INTS-RELATED"/>
    <property type="match status" value="1"/>
</dbReference>
<dbReference type="PANTHER" id="PTHR30629">
    <property type="entry name" value="PROPHAGE INTEGRASE"/>
    <property type="match status" value="1"/>
</dbReference>
<protein>
    <recommendedName>
        <fullName evidence="5">Tyr recombinase domain-containing protein</fullName>
    </recommendedName>
</protein>
<dbReference type="Proteomes" id="UP000244092">
    <property type="component" value="Unassembled WGS sequence"/>
</dbReference>
<dbReference type="InterPro" id="IPR011010">
    <property type="entry name" value="DNA_brk_join_enz"/>
</dbReference>
<dbReference type="InterPro" id="IPR050808">
    <property type="entry name" value="Phage_Integrase"/>
</dbReference>
<accession>A0A2T6CJZ6</accession>
<dbReference type="InterPro" id="IPR053876">
    <property type="entry name" value="Phage_int_M"/>
</dbReference>
<evidence type="ECO:0000313" key="7">
    <source>
        <dbReference type="Proteomes" id="UP000244092"/>
    </source>
</evidence>
<reference evidence="6 7" key="1">
    <citation type="submission" date="2018-04" db="EMBL/GenBank/DDBJ databases">
        <title>Genomic Encyclopedia of Archaeal and Bacterial Type Strains, Phase II (KMG-II): from individual species to whole genera.</title>
        <authorList>
            <person name="Goeker M."/>
        </authorList>
    </citation>
    <scope>NUCLEOTIDE SEQUENCE [LARGE SCALE GENOMIC DNA]</scope>
    <source>
        <strain evidence="6 7">DSM 12244</strain>
    </source>
</reference>
<dbReference type="InterPro" id="IPR002104">
    <property type="entry name" value="Integrase_catalytic"/>
</dbReference>
<evidence type="ECO:0000256" key="1">
    <source>
        <dbReference type="ARBA" id="ARBA00008857"/>
    </source>
</evidence>
<dbReference type="GO" id="GO:0003677">
    <property type="term" value="F:DNA binding"/>
    <property type="evidence" value="ECO:0007669"/>
    <property type="project" value="UniProtKB-KW"/>
</dbReference>
<keyword evidence="2" id="KW-0229">DNA integration</keyword>
<dbReference type="GO" id="GO:0006310">
    <property type="term" value="P:DNA recombination"/>
    <property type="evidence" value="ECO:0007669"/>
    <property type="project" value="UniProtKB-KW"/>
</dbReference>
<evidence type="ECO:0000259" key="5">
    <source>
        <dbReference type="PROSITE" id="PS51898"/>
    </source>
</evidence>
<comment type="caution">
    <text evidence="6">The sequence shown here is derived from an EMBL/GenBank/DDBJ whole genome shotgun (WGS) entry which is preliminary data.</text>
</comment>
<dbReference type="InterPro" id="IPR013762">
    <property type="entry name" value="Integrase-like_cat_sf"/>
</dbReference>
<dbReference type="CDD" id="cd00801">
    <property type="entry name" value="INT_P4_C"/>
    <property type="match status" value="1"/>
</dbReference>
<dbReference type="InterPro" id="IPR010998">
    <property type="entry name" value="Integrase_recombinase_N"/>
</dbReference>
<keyword evidence="3" id="KW-0238">DNA-binding</keyword>
<evidence type="ECO:0000256" key="2">
    <source>
        <dbReference type="ARBA" id="ARBA00022908"/>
    </source>
</evidence>
<evidence type="ECO:0000256" key="3">
    <source>
        <dbReference type="ARBA" id="ARBA00023125"/>
    </source>
</evidence>
<dbReference type="Gene3D" id="1.10.443.10">
    <property type="entry name" value="Intergrase catalytic core"/>
    <property type="match status" value="1"/>
</dbReference>